<feature type="compositionally biased region" description="Polar residues" evidence="1">
    <location>
        <begin position="60"/>
        <end position="70"/>
    </location>
</feature>
<evidence type="ECO:0000313" key="2">
    <source>
        <dbReference type="EMBL" id="CAJ1058778.1"/>
    </source>
</evidence>
<dbReference type="EMBL" id="OY660869">
    <property type="protein sequence ID" value="CAJ1058778.1"/>
    <property type="molecule type" value="Genomic_DNA"/>
</dbReference>
<name>A0AAV1FDW5_XYRNO</name>
<accession>A0AAV1FDW5</accession>
<evidence type="ECO:0000256" key="1">
    <source>
        <dbReference type="SAM" id="MobiDB-lite"/>
    </source>
</evidence>
<sequence length="111" mass="11551">MAVQGAREEEGGLLQLSVSPLTLSGSHRQEFKGPLLHSATAASSRTHRSEGDRDVDGSSGKIQPSHSSAAPNITKSAVSLIFEAAATCLIAVCVRVCERACVRVPVPSPTN</sequence>
<gene>
    <name evidence="2" type="ORF">XNOV1_A039446</name>
</gene>
<feature type="region of interest" description="Disordered" evidence="1">
    <location>
        <begin position="32"/>
        <end position="70"/>
    </location>
</feature>
<evidence type="ECO:0000313" key="3">
    <source>
        <dbReference type="Proteomes" id="UP001178508"/>
    </source>
</evidence>
<dbReference type="AlphaFoldDB" id="A0AAV1FDW5"/>
<proteinExistence type="predicted"/>
<protein>
    <submittedName>
        <fullName evidence="2">Uncharacterized protein</fullName>
    </submittedName>
</protein>
<feature type="compositionally biased region" description="Low complexity" evidence="1">
    <location>
        <begin position="35"/>
        <end position="44"/>
    </location>
</feature>
<feature type="compositionally biased region" description="Basic and acidic residues" evidence="1">
    <location>
        <begin position="47"/>
        <end position="56"/>
    </location>
</feature>
<organism evidence="2 3">
    <name type="scientific">Xyrichtys novacula</name>
    <name type="common">Pearly razorfish</name>
    <name type="synonym">Hemipteronotus novacula</name>
    <dbReference type="NCBI Taxonomy" id="13765"/>
    <lineage>
        <taxon>Eukaryota</taxon>
        <taxon>Metazoa</taxon>
        <taxon>Chordata</taxon>
        <taxon>Craniata</taxon>
        <taxon>Vertebrata</taxon>
        <taxon>Euteleostomi</taxon>
        <taxon>Actinopterygii</taxon>
        <taxon>Neopterygii</taxon>
        <taxon>Teleostei</taxon>
        <taxon>Neoteleostei</taxon>
        <taxon>Acanthomorphata</taxon>
        <taxon>Eupercaria</taxon>
        <taxon>Labriformes</taxon>
        <taxon>Labridae</taxon>
        <taxon>Xyrichtys</taxon>
    </lineage>
</organism>
<reference evidence="2" key="1">
    <citation type="submission" date="2023-08" db="EMBL/GenBank/DDBJ databases">
        <authorList>
            <person name="Alioto T."/>
            <person name="Alioto T."/>
            <person name="Gomez Garrido J."/>
        </authorList>
    </citation>
    <scope>NUCLEOTIDE SEQUENCE</scope>
</reference>
<dbReference type="Proteomes" id="UP001178508">
    <property type="component" value="Chromosome 6"/>
</dbReference>
<keyword evidence="3" id="KW-1185">Reference proteome</keyword>